<organism evidence="2 3">
    <name type="scientific">Halalkalibacillus sediminis</name>
    <dbReference type="NCBI Taxonomy" id="2018042"/>
    <lineage>
        <taxon>Bacteria</taxon>
        <taxon>Bacillati</taxon>
        <taxon>Bacillota</taxon>
        <taxon>Bacilli</taxon>
        <taxon>Bacillales</taxon>
        <taxon>Bacillaceae</taxon>
        <taxon>Halalkalibacillus</taxon>
    </lineage>
</organism>
<dbReference type="Gene3D" id="1.20.120.1630">
    <property type="match status" value="1"/>
</dbReference>
<accession>A0A2I0QUR0</accession>
<dbReference type="InterPro" id="IPR010721">
    <property type="entry name" value="UstE-like"/>
</dbReference>
<proteinExistence type="predicted"/>
<evidence type="ECO:0000313" key="3">
    <source>
        <dbReference type="Proteomes" id="UP000243524"/>
    </source>
</evidence>
<name>A0A2I0QUR0_9BACI</name>
<dbReference type="GO" id="GO:0016020">
    <property type="term" value="C:membrane"/>
    <property type="evidence" value="ECO:0007669"/>
    <property type="project" value="TreeGrafter"/>
</dbReference>
<dbReference type="Pfam" id="PF06966">
    <property type="entry name" value="DUF1295"/>
    <property type="match status" value="1"/>
</dbReference>
<keyword evidence="1" id="KW-1133">Transmembrane helix</keyword>
<evidence type="ECO:0000256" key="1">
    <source>
        <dbReference type="SAM" id="Phobius"/>
    </source>
</evidence>
<dbReference type="Proteomes" id="UP000243524">
    <property type="component" value="Unassembled WGS sequence"/>
</dbReference>
<keyword evidence="3" id="KW-1185">Reference proteome</keyword>
<sequence>MRKKWNHPNRTAFYRVFMLQGALSLFFSLPIIIGIANSSSDSVTSILIIGAALWAFGFLFETVGDAQLDRFKKKENKDHRFIQHGLWKYTRHPNYFGESAQWFAIALIAATVPWGWISFISPIILTFFLLKISGVPLLEKKFMEHEEYREYAARTNKFIPGPPKN</sequence>
<dbReference type="EMBL" id="PJNH01000002">
    <property type="protein sequence ID" value="PKR78039.1"/>
    <property type="molecule type" value="Genomic_DNA"/>
</dbReference>
<keyword evidence="1" id="KW-0812">Transmembrane</keyword>
<reference evidence="2 3" key="1">
    <citation type="submission" date="2017-06" db="EMBL/GenBank/DDBJ databases">
        <title>the draft geome sequence of Illustriluteabacillus marina B3227.</title>
        <authorList>
            <person name="He R.-H."/>
            <person name="Du Z.-J."/>
        </authorList>
    </citation>
    <scope>NUCLEOTIDE SEQUENCE [LARGE SCALE GENOMIC DNA]</scope>
    <source>
        <strain evidence="2 3">B3227</strain>
    </source>
</reference>
<protein>
    <submittedName>
        <fullName evidence="2">Uncharacterized protein</fullName>
    </submittedName>
</protein>
<feature type="transmembrane region" description="Helical" evidence="1">
    <location>
        <begin position="42"/>
        <end position="64"/>
    </location>
</feature>
<comment type="caution">
    <text evidence="2">The sequence shown here is derived from an EMBL/GenBank/DDBJ whole genome shotgun (WGS) entry which is preliminary data.</text>
</comment>
<feature type="transmembrane region" description="Helical" evidence="1">
    <location>
        <begin position="12"/>
        <end position="36"/>
    </location>
</feature>
<dbReference type="OrthoDB" id="9779233at2"/>
<dbReference type="PANTHER" id="PTHR32251:SF17">
    <property type="entry name" value="STEROID 5-ALPHA REDUCTASE C-TERMINAL DOMAIN-CONTAINING PROTEIN"/>
    <property type="match status" value="1"/>
</dbReference>
<feature type="transmembrane region" description="Helical" evidence="1">
    <location>
        <begin position="102"/>
        <end position="130"/>
    </location>
</feature>
<dbReference type="PROSITE" id="PS50244">
    <property type="entry name" value="S5A_REDUCTASE"/>
    <property type="match status" value="1"/>
</dbReference>
<evidence type="ECO:0000313" key="2">
    <source>
        <dbReference type="EMBL" id="PKR78039.1"/>
    </source>
</evidence>
<gene>
    <name evidence="2" type="ORF">CEY16_08975</name>
</gene>
<dbReference type="AlphaFoldDB" id="A0A2I0QUR0"/>
<dbReference type="PANTHER" id="PTHR32251">
    <property type="entry name" value="3-OXO-5-ALPHA-STEROID 4-DEHYDROGENASE"/>
    <property type="match status" value="1"/>
</dbReference>
<keyword evidence="1" id="KW-0472">Membrane</keyword>